<feature type="active site" evidence="16">
    <location>
        <position position="387"/>
    </location>
</feature>
<sequence length="456" mass="52765">MPPKANPVPTRTSQPSVTPARSRTSIRSSQAVLVLVPLLAFVAAFAVPFLQQHWWEISTSVRRLWSPPVDDICRLRESGAIDDLRCEFHAIESVNDQLAGVLRQIAQASYFKYYKVDLYKDCAFWNSNGHCVLRDCAVETEDENSIPIEWRSENRPIDKVDFAPFGSGFQPFQKCDYADTDFCVAQDDDSTEGVFVDLLKNPERFTGYTGETANIIWRSIYEENCFDIPLQLRRLQNDAGDSCQQPAHRLHEVNECKEKRVFYRVISEYFNVTTQEWSPNLECFMSRVGRFPERLENIYFNYAILLRSVFKLQKYLTDSTYCIGNPEEERWLKAKVEELVSVCLTLPETFDEKQMFTGPDAIVLKEEFKDRFRNVSRIMDCVGCEKCRLWGKLQTRGVATALKILFSYDDTELPIGFELDRGEIVSLINTLNQFSKSLSAISSFHRMYHQQHHSLF</sequence>
<dbReference type="GO" id="GO:0005789">
    <property type="term" value="C:endoplasmic reticulum membrane"/>
    <property type="evidence" value="ECO:0007669"/>
    <property type="project" value="UniProtKB-SubCell"/>
</dbReference>
<dbReference type="GO" id="GO:0071949">
    <property type="term" value="F:FAD binding"/>
    <property type="evidence" value="ECO:0007669"/>
    <property type="project" value="InterPro"/>
</dbReference>
<protein>
    <submittedName>
        <fullName evidence="21">Endoplasmic oxidoreductin-1</fullName>
    </submittedName>
</protein>
<evidence type="ECO:0000256" key="19">
    <source>
        <dbReference type="SAM" id="MobiDB-lite"/>
    </source>
</evidence>
<evidence type="ECO:0000256" key="5">
    <source>
        <dbReference type="ARBA" id="ARBA00022448"/>
    </source>
</evidence>
<comment type="subunit">
    <text evidence="4">May function both as a monomer and a homodimer.</text>
</comment>
<dbReference type="GO" id="GO:0034975">
    <property type="term" value="P:protein folding in endoplasmic reticulum"/>
    <property type="evidence" value="ECO:0007669"/>
    <property type="project" value="InterPro"/>
</dbReference>
<feature type="active site" description="Nucleophile" evidence="16">
    <location>
        <position position="384"/>
    </location>
</feature>
<comment type="cofactor">
    <cofactor evidence="1 17">
        <name>FAD</name>
        <dbReference type="ChEBI" id="CHEBI:57692"/>
    </cofactor>
</comment>
<keyword evidence="9 17" id="KW-0274">FAD</keyword>
<evidence type="ECO:0000256" key="7">
    <source>
        <dbReference type="ARBA" id="ARBA00022729"/>
    </source>
</evidence>
<feature type="binding site" evidence="17">
    <location>
        <position position="267"/>
    </location>
    <ligand>
        <name>FAD</name>
        <dbReference type="ChEBI" id="CHEBI:57692"/>
    </ligand>
</feature>
<keyword evidence="5" id="KW-0813">Transport</keyword>
<keyword evidence="20" id="KW-0812">Transmembrane</keyword>
<feature type="binding site" evidence="17">
    <location>
        <position position="217"/>
    </location>
    <ligand>
        <name>FAD</name>
        <dbReference type="ChEBI" id="CHEBI:57692"/>
    </ligand>
</feature>
<dbReference type="SUPFAM" id="SSF110019">
    <property type="entry name" value="ERO1-like"/>
    <property type="match status" value="1"/>
</dbReference>
<comment type="caution">
    <text evidence="21">The sequence shown here is derived from an EMBL/GenBank/DDBJ whole genome shotgun (WGS) entry which is preliminary data.</text>
</comment>
<feature type="disulfide bond" description="Redox-active" evidence="18">
    <location>
        <begin position="131"/>
        <end position="136"/>
    </location>
</feature>
<keyword evidence="22" id="KW-1185">Reference proteome</keyword>
<evidence type="ECO:0000256" key="20">
    <source>
        <dbReference type="SAM" id="Phobius"/>
    </source>
</evidence>
<keyword evidence="11" id="KW-0560">Oxidoreductase</keyword>
<dbReference type="InterPro" id="IPR007266">
    <property type="entry name" value="Ero1"/>
</dbReference>
<evidence type="ECO:0000256" key="9">
    <source>
        <dbReference type="ARBA" id="ARBA00022827"/>
    </source>
</evidence>
<keyword evidence="20" id="KW-1133">Transmembrane helix</keyword>
<evidence type="ECO:0000256" key="13">
    <source>
        <dbReference type="ARBA" id="ARBA00023157"/>
    </source>
</evidence>
<keyword evidence="7" id="KW-0732">Signal</keyword>
<reference evidence="21" key="1">
    <citation type="submission" date="2022-07" db="EMBL/GenBank/DDBJ databases">
        <title>Phylogenomic reconstructions and comparative analyses of Kickxellomycotina fungi.</title>
        <authorList>
            <person name="Reynolds N.K."/>
            <person name="Stajich J.E."/>
            <person name="Barry K."/>
            <person name="Grigoriev I.V."/>
            <person name="Crous P."/>
            <person name="Smith M.E."/>
        </authorList>
    </citation>
    <scope>NUCLEOTIDE SEQUENCE</scope>
    <source>
        <strain evidence="21">RSA 861</strain>
    </source>
</reference>
<comment type="similarity">
    <text evidence="3">Belongs to the EROs family.</text>
</comment>
<accession>A0A9W8DSP5</accession>
<evidence type="ECO:0000256" key="4">
    <source>
        <dbReference type="ARBA" id="ARBA00011802"/>
    </source>
</evidence>
<feature type="binding site" evidence="17">
    <location>
        <position position="204"/>
    </location>
    <ligand>
        <name>FAD</name>
        <dbReference type="ChEBI" id="CHEBI:57692"/>
    </ligand>
</feature>
<evidence type="ECO:0000256" key="12">
    <source>
        <dbReference type="ARBA" id="ARBA00023136"/>
    </source>
</evidence>
<evidence type="ECO:0000256" key="18">
    <source>
        <dbReference type="PIRSR" id="PIRSR017205-3"/>
    </source>
</evidence>
<feature type="transmembrane region" description="Helical" evidence="20">
    <location>
        <begin position="31"/>
        <end position="50"/>
    </location>
</feature>
<dbReference type="PANTHER" id="PTHR12613:SF0">
    <property type="entry name" value="ERO1-LIKE PROTEIN"/>
    <property type="match status" value="1"/>
</dbReference>
<feature type="compositionally biased region" description="Polar residues" evidence="19">
    <location>
        <begin position="9"/>
        <end position="22"/>
    </location>
</feature>
<keyword evidence="6" id="KW-0285">Flavoprotein</keyword>
<keyword evidence="12 20" id="KW-0472">Membrane</keyword>
<feature type="binding site" evidence="17">
    <location>
        <position position="206"/>
    </location>
    <ligand>
        <name>FAD</name>
        <dbReference type="ChEBI" id="CHEBI:57692"/>
    </ligand>
</feature>
<evidence type="ECO:0000256" key="8">
    <source>
        <dbReference type="ARBA" id="ARBA00022824"/>
    </source>
</evidence>
<dbReference type="Proteomes" id="UP001150569">
    <property type="component" value="Unassembled WGS sequence"/>
</dbReference>
<evidence type="ECO:0000313" key="21">
    <source>
        <dbReference type="EMBL" id="KAJ1921288.1"/>
    </source>
</evidence>
<evidence type="ECO:0000256" key="11">
    <source>
        <dbReference type="ARBA" id="ARBA00023002"/>
    </source>
</evidence>
<dbReference type="EMBL" id="JANBPT010000423">
    <property type="protein sequence ID" value="KAJ1921288.1"/>
    <property type="molecule type" value="Genomic_DNA"/>
</dbReference>
<evidence type="ECO:0000256" key="1">
    <source>
        <dbReference type="ARBA" id="ARBA00001974"/>
    </source>
</evidence>
<proteinExistence type="inferred from homology"/>
<evidence type="ECO:0000256" key="10">
    <source>
        <dbReference type="ARBA" id="ARBA00022982"/>
    </source>
</evidence>
<dbReference type="GO" id="GO:0015035">
    <property type="term" value="F:protein-disulfide reductase activity"/>
    <property type="evidence" value="ECO:0007669"/>
    <property type="project" value="InterPro"/>
</dbReference>
<keyword evidence="15" id="KW-0676">Redox-active center</keyword>
<feature type="binding site" evidence="17">
    <location>
        <position position="287"/>
    </location>
    <ligand>
        <name>FAD</name>
        <dbReference type="ChEBI" id="CHEBI:57692"/>
    </ligand>
</feature>
<comment type="subcellular location">
    <subcellularLocation>
        <location evidence="2">Endoplasmic reticulum membrane</location>
        <topology evidence="2">Peripheral membrane protein</topology>
        <orientation evidence="2">Lumenal side</orientation>
    </subcellularLocation>
</comment>
<evidence type="ECO:0000256" key="6">
    <source>
        <dbReference type="ARBA" id="ARBA00022630"/>
    </source>
</evidence>
<feature type="region of interest" description="Disordered" evidence="19">
    <location>
        <begin position="1"/>
        <end position="22"/>
    </location>
</feature>
<dbReference type="Pfam" id="PF04137">
    <property type="entry name" value="ERO1"/>
    <property type="match status" value="1"/>
</dbReference>
<keyword evidence="13 18" id="KW-1015">Disulfide bond</keyword>
<keyword evidence="8" id="KW-0256">Endoplasmic reticulum</keyword>
<evidence type="ECO:0000313" key="22">
    <source>
        <dbReference type="Proteomes" id="UP001150569"/>
    </source>
</evidence>
<gene>
    <name evidence="21" type="primary">ERO1_1</name>
    <name evidence="21" type="ORF">IWQ60_006810</name>
</gene>
<name>A0A9W8DSP5_9FUNG</name>
<evidence type="ECO:0000256" key="16">
    <source>
        <dbReference type="PIRSR" id="PIRSR017205-1"/>
    </source>
</evidence>
<dbReference type="AlphaFoldDB" id="A0A9W8DSP5"/>
<dbReference type="OrthoDB" id="269384at2759"/>
<feature type="disulfide bond" description="Redox-active" evidence="18">
    <location>
        <begin position="384"/>
        <end position="387"/>
    </location>
</feature>
<keyword evidence="14" id="KW-0325">Glycoprotein</keyword>
<evidence type="ECO:0000256" key="3">
    <source>
        <dbReference type="ARBA" id="ARBA00008277"/>
    </source>
</evidence>
<evidence type="ECO:0000256" key="15">
    <source>
        <dbReference type="ARBA" id="ARBA00023284"/>
    </source>
</evidence>
<dbReference type="InterPro" id="IPR037192">
    <property type="entry name" value="ERO1-like_sf"/>
</dbReference>
<dbReference type="PIRSF" id="PIRSF017205">
    <property type="entry name" value="ERO1"/>
    <property type="match status" value="1"/>
</dbReference>
<dbReference type="PANTHER" id="PTHR12613">
    <property type="entry name" value="ERO1-RELATED"/>
    <property type="match status" value="1"/>
</dbReference>
<dbReference type="GO" id="GO:0016972">
    <property type="term" value="F:thiol oxidase activity"/>
    <property type="evidence" value="ECO:0007669"/>
    <property type="project" value="InterPro"/>
</dbReference>
<organism evidence="21 22">
    <name type="scientific">Tieghemiomyces parasiticus</name>
    <dbReference type="NCBI Taxonomy" id="78921"/>
    <lineage>
        <taxon>Eukaryota</taxon>
        <taxon>Fungi</taxon>
        <taxon>Fungi incertae sedis</taxon>
        <taxon>Zoopagomycota</taxon>
        <taxon>Kickxellomycotina</taxon>
        <taxon>Dimargaritomycetes</taxon>
        <taxon>Dimargaritales</taxon>
        <taxon>Dimargaritaceae</taxon>
        <taxon>Tieghemiomyces</taxon>
    </lineage>
</organism>
<evidence type="ECO:0000256" key="17">
    <source>
        <dbReference type="PIRSR" id="PIRSR017205-2"/>
    </source>
</evidence>
<evidence type="ECO:0000256" key="14">
    <source>
        <dbReference type="ARBA" id="ARBA00023180"/>
    </source>
</evidence>
<evidence type="ECO:0000256" key="2">
    <source>
        <dbReference type="ARBA" id="ARBA00004367"/>
    </source>
</evidence>
<keyword evidence="10" id="KW-0249">Electron transport</keyword>